<feature type="region of interest" description="Disordered" evidence="1">
    <location>
        <begin position="204"/>
        <end position="284"/>
    </location>
</feature>
<protein>
    <submittedName>
        <fullName evidence="2">Uncharacterized protein</fullName>
    </submittedName>
</protein>
<proteinExistence type="predicted"/>
<dbReference type="EnsemblMetazoa" id="ADIR009809-RA">
    <property type="protein sequence ID" value="ADIR009809-PA"/>
    <property type="gene ID" value="ADIR009809"/>
</dbReference>
<name>A0A182NQ74_9DIPT</name>
<feature type="compositionally biased region" description="Polar residues" evidence="1">
    <location>
        <begin position="384"/>
        <end position="398"/>
    </location>
</feature>
<dbReference type="Proteomes" id="UP000075884">
    <property type="component" value="Unassembled WGS sequence"/>
</dbReference>
<sequence length="446" mass="48827">MQVCREHKTLQVRFQKQETSLLALQNENKSLHQRVRQYETCLDDIMRKVVDALVAEDSLRDEVAILKSRVRDLEAQNAALVTTHASPAKSRDEGYCTMSSGQPQPPAEGHLEELPEEPEQWLMSAEPCTADMEDWSMSQEELATALDEENHEWIWNSSFLTTTETQTEDITALLHDQIVYSEDEEVACTNFTRDFYRLVSFTSGSTRSLHSPGAAGGCVGEGDGTDVSTSDSKDTSSSTLEACKIRSKGGNCSDSSDEDANERLSHSPTPSEGGRAQVLSCSSSESSDALTEKLQLPTSSSLSCSISATVDEDEIVARDQSSRVKGVKSVPQSPNRRVLGKTPQETDVVNGTATKNNPLPLNTADLLQDVLITCHKMNGKGVTKQDSSPTARSLSPLASSTWRRSTGWRRVHRGNGVHETHIPVPIGAKDRLKSPPPVPIRRTYAS</sequence>
<organism evidence="2 3">
    <name type="scientific">Anopheles dirus</name>
    <dbReference type="NCBI Taxonomy" id="7168"/>
    <lineage>
        <taxon>Eukaryota</taxon>
        <taxon>Metazoa</taxon>
        <taxon>Ecdysozoa</taxon>
        <taxon>Arthropoda</taxon>
        <taxon>Hexapoda</taxon>
        <taxon>Insecta</taxon>
        <taxon>Pterygota</taxon>
        <taxon>Neoptera</taxon>
        <taxon>Endopterygota</taxon>
        <taxon>Diptera</taxon>
        <taxon>Nematocera</taxon>
        <taxon>Culicoidea</taxon>
        <taxon>Culicidae</taxon>
        <taxon>Anophelinae</taxon>
        <taxon>Anopheles</taxon>
    </lineage>
</organism>
<evidence type="ECO:0000313" key="3">
    <source>
        <dbReference type="Proteomes" id="UP000075884"/>
    </source>
</evidence>
<evidence type="ECO:0000256" key="1">
    <source>
        <dbReference type="SAM" id="MobiDB-lite"/>
    </source>
</evidence>
<reference evidence="2" key="2">
    <citation type="submission" date="2020-05" db="UniProtKB">
        <authorList>
            <consortium name="EnsemblMetazoa"/>
        </authorList>
    </citation>
    <scope>IDENTIFICATION</scope>
    <source>
        <strain evidence="2">WRAIR2</strain>
    </source>
</reference>
<evidence type="ECO:0000313" key="2">
    <source>
        <dbReference type="EnsemblMetazoa" id="ADIR009809-PA"/>
    </source>
</evidence>
<feature type="compositionally biased region" description="Low complexity" evidence="1">
    <location>
        <begin position="225"/>
        <end position="239"/>
    </location>
</feature>
<keyword evidence="3" id="KW-1185">Reference proteome</keyword>
<feature type="region of interest" description="Disordered" evidence="1">
    <location>
        <begin position="319"/>
        <end position="340"/>
    </location>
</feature>
<dbReference type="VEuPathDB" id="VectorBase:ADIR009809"/>
<feature type="region of interest" description="Disordered" evidence="1">
    <location>
        <begin position="83"/>
        <end position="111"/>
    </location>
</feature>
<feature type="compositionally biased region" description="Basic residues" evidence="1">
    <location>
        <begin position="406"/>
        <end position="415"/>
    </location>
</feature>
<dbReference type="STRING" id="7168.A0A182NQ74"/>
<dbReference type="AlphaFoldDB" id="A0A182NQ74"/>
<feature type="region of interest" description="Disordered" evidence="1">
    <location>
        <begin position="380"/>
        <end position="446"/>
    </location>
</feature>
<accession>A0A182NQ74</accession>
<reference evidence="3" key="1">
    <citation type="submission" date="2013-03" db="EMBL/GenBank/DDBJ databases">
        <title>The Genome Sequence of Anopheles dirus WRAIR2.</title>
        <authorList>
            <consortium name="The Broad Institute Genomics Platform"/>
            <person name="Neafsey D.E."/>
            <person name="Walton C."/>
            <person name="Walker B."/>
            <person name="Young S.K."/>
            <person name="Zeng Q."/>
            <person name="Gargeya S."/>
            <person name="Fitzgerald M."/>
            <person name="Haas B."/>
            <person name="Abouelleil A."/>
            <person name="Allen A.W."/>
            <person name="Alvarado L."/>
            <person name="Arachchi H.M."/>
            <person name="Berlin A.M."/>
            <person name="Chapman S.B."/>
            <person name="Gainer-Dewar J."/>
            <person name="Goldberg J."/>
            <person name="Griggs A."/>
            <person name="Gujja S."/>
            <person name="Hansen M."/>
            <person name="Howarth C."/>
            <person name="Imamovic A."/>
            <person name="Ireland A."/>
            <person name="Larimer J."/>
            <person name="McCowan C."/>
            <person name="Murphy C."/>
            <person name="Pearson M."/>
            <person name="Poon T.W."/>
            <person name="Priest M."/>
            <person name="Roberts A."/>
            <person name="Saif S."/>
            <person name="Shea T."/>
            <person name="Sisk P."/>
            <person name="Sykes S."/>
            <person name="Wortman J."/>
            <person name="Nusbaum C."/>
            <person name="Birren B."/>
        </authorList>
    </citation>
    <scope>NUCLEOTIDE SEQUENCE [LARGE SCALE GENOMIC DNA]</scope>
    <source>
        <strain evidence="3">WRAIR2</strain>
    </source>
</reference>